<feature type="chain" id="PRO_5021497602" description="Lipoprotein" evidence="2">
    <location>
        <begin position="22"/>
        <end position="178"/>
    </location>
</feature>
<feature type="signal peptide" evidence="2">
    <location>
        <begin position="1"/>
        <end position="21"/>
    </location>
</feature>
<keyword evidence="2" id="KW-0732">Signal</keyword>
<organism evidence="3 4">
    <name type="scientific">Haloflavibacter putidus</name>
    <dbReference type="NCBI Taxonomy" id="2576776"/>
    <lineage>
        <taxon>Bacteria</taxon>
        <taxon>Pseudomonadati</taxon>
        <taxon>Bacteroidota</taxon>
        <taxon>Flavobacteriia</taxon>
        <taxon>Flavobacteriales</taxon>
        <taxon>Flavobacteriaceae</taxon>
        <taxon>Haloflavibacter</taxon>
    </lineage>
</organism>
<sequence>MKKVVFLVVLLCLQSCFYVHRAPEIPTYKIVENQKNQDALNTYIFEYNGSFAQKTRLIEDFFVLTETQNPYYFTTTSLVEGKELRVDISPVYDYDKHFNLLEGILDAKENRDSKTHEQKRRKAIQDAKDDERKERQNKHQYLYIRVMGENGEDLLKGKSLEKRMVLLRLHEFRKIFSY</sequence>
<gene>
    <name evidence="3" type="ORF">FKR84_01775</name>
</gene>
<keyword evidence="4" id="KW-1185">Reference proteome</keyword>
<feature type="compositionally biased region" description="Basic and acidic residues" evidence="1">
    <location>
        <begin position="123"/>
        <end position="134"/>
    </location>
</feature>
<comment type="caution">
    <text evidence="3">The sequence shown here is derived from an EMBL/GenBank/DDBJ whole genome shotgun (WGS) entry which is preliminary data.</text>
</comment>
<dbReference type="AlphaFoldDB" id="A0A507ZW73"/>
<dbReference type="RefSeq" id="WP_141420464.1">
    <property type="nucleotide sequence ID" value="NZ_VIAR01000001.1"/>
</dbReference>
<reference evidence="3 4" key="1">
    <citation type="submission" date="2019-06" db="EMBL/GenBank/DDBJ databases">
        <title>Flavibacter putida gen. nov., sp. nov., a novel marine bacterium of the family Flavobacteriaceae isolated from coastal seawater.</title>
        <authorList>
            <person name="Feng X."/>
        </authorList>
    </citation>
    <scope>NUCLEOTIDE SEQUENCE [LARGE SCALE GENOMIC DNA]</scope>
    <source>
        <strain evidence="3 4">PLHSN227</strain>
    </source>
</reference>
<evidence type="ECO:0008006" key="5">
    <source>
        <dbReference type="Google" id="ProtNLM"/>
    </source>
</evidence>
<evidence type="ECO:0000313" key="4">
    <source>
        <dbReference type="Proteomes" id="UP000317169"/>
    </source>
</evidence>
<feature type="region of interest" description="Disordered" evidence="1">
    <location>
        <begin position="111"/>
        <end position="135"/>
    </location>
</feature>
<name>A0A507ZW73_9FLAO</name>
<dbReference type="EMBL" id="VIAR01000001">
    <property type="protein sequence ID" value="TQD40733.1"/>
    <property type="molecule type" value="Genomic_DNA"/>
</dbReference>
<evidence type="ECO:0000256" key="1">
    <source>
        <dbReference type="SAM" id="MobiDB-lite"/>
    </source>
</evidence>
<proteinExistence type="predicted"/>
<dbReference type="Proteomes" id="UP000317169">
    <property type="component" value="Unassembled WGS sequence"/>
</dbReference>
<evidence type="ECO:0000313" key="3">
    <source>
        <dbReference type="EMBL" id="TQD40733.1"/>
    </source>
</evidence>
<protein>
    <recommendedName>
        <fullName evidence="5">Lipoprotein</fullName>
    </recommendedName>
</protein>
<evidence type="ECO:0000256" key="2">
    <source>
        <dbReference type="SAM" id="SignalP"/>
    </source>
</evidence>
<accession>A0A507ZW73</accession>